<dbReference type="AlphaFoldDB" id="X1BE17"/>
<sequence length="94" mass="11038">MPEIYMTLEIEVKINYDVSPAERQTRHYPGSPAQIEVNDIRLAGADRLGIGLMSAIYRPWYKWYPKDFMADEKVRALSPMAELVYLWVNRNKFV</sequence>
<dbReference type="EMBL" id="BART01009896">
    <property type="protein sequence ID" value="GAG82373.1"/>
    <property type="molecule type" value="Genomic_DNA"/>
</dbReference>
<organism evidence="1">
    <name type="scientific">marine sediment metagenome</name>
    <dbReference type="NCBI Taxonomy" id="412755"/>
    <lineage>
        <taxon>unclassified sequences</taxon>
        <taxon>metagenomes</taxon>
        <taxon>ecological metagenomes</taxon>
    </lineage>
</organism>
<reference evidence="1" key="1">
    <citation type="journal article" date="2014" name="Front. Microbiol.">
        <title>High frequency of phylogenetically diverse reductive dehalogenase-homologous genes in deep subseafloor sedimentary metagenomes.</title>
        <authorList>
            <person name="Kawai M."/>
            <person name="Futagami T."/>
            <person name="Toyoda A."/>
            <person name="Takaki Y."/>
            <person name="Nishi S."/>
            <person name="Hori S."/>
            <person name="Arai W."/>
            <person name="Tsubouchi T."/>
            <person name="Morono Y."/>
            <person name="Uchiyama I."/>
            <person name="Ito T."/>
            <person name="Fujiyama A."/>
            <person name="Inagaki F."/>
            <person name="Takami H."/>
        </authorList>
    </citation>
    <scope>NUCLEOTIDE SEQUENCE</scope>
    <source>
        <strain evidence="1">Expedition CK06-06</strain>
    </source>
</reference>
<comment type="caution">
    <text evidence="1">The sequence shown here is derived from an EMBL/GenBank/DDBJ whole genome shotgun (WGS) entry which is preliminary data.</text>
</comment>
<protein>
    <submittedName>
        <fullName evidence="1">Uncharacterized protein</fullName>
    </submittedName>
</protein>
<name>X1BE17_9ZZZZ</name>
<proteinExistence type="predicted"/>
<accession>X1BE17</accession>
<gene>
    <name evidence="1" type="ORF">S01H4_21760</name>
</gene>
<evidence type="ECO:0000313" key="1">
    <source>
        <dbReference type="EMBL" id="GAG82373.1"/>
    </source>
</evidence>